<dbReference type="Gene3D" id="3.30.420.40">
    <property type="match status" value="2"/>
</dbReference>
<dbReference type="PANTHER" id="PTHR32432">
    <property type="entry name" value="CELL DIVISION PROTEIN FTSA-RELATED"/>
    <property type="match status" value="1"/>
</dbReference>
<dbReference type="SUPFAM" id="SSF53067">
    <property type="entry name" value="Actin-like ATPase domain"/>
    <property type="match status" value="2"/>
</dbReference>
<dbReference type="AlphaFoldDB" id="A0A1N7DL55"/>
<dbReference type="NCBIfam" id="NF011660">
    <property type="entry name" value="PRK15080.1"/>
    <property type="match status" value="1"/>
</dbReference>
<name>A0A1N7DL55_9NOCA</name>
<keyword evidence="2" id="KW-1185">Reference proteome</keyword>
<dbReference type="Proteomes" id="UP000186218">
    <property type="component" value="Unassembled WGS sequence"/>
</dbReference>
<protein>
    <submittedName>
        <fullName evidence="1">Ethanolamine utilization protein EutJ</fullName>
    </submittedName>
</protein>
<dbReference type="EMBL" id="FTNT01000002">
    <property type="protein sequence ID" value="SIR76527.1"/>
    <property type="molecule type" value="Genomic_DNA"/>
</dbReference>
<dbReference type="NCBIfam" id="TIGR02529">
    <property type="entry name" value="EutJ"/>
    <property type="match status" value="1"/>
</dbReference>
<dbReference type="InterPro" id="IPR056546">
    <property type="entry name" value="MreB_MamK-like"/>
</dbReference>
<accession>A0A1N7DL55</accession>
<dbReference type="PANTHER" id="PTHR32432:SF3">
    <property type="entry name" value="ETHANOLAMINE UTILIZATION PROTEIN EUTJ"/>
    <property type="match status" value="1"/>
</dbReference>
<dbReference type="InterPro" id="IPR050696">
    <property type="entry name" value="FtsA/MreB"/>
</dbReference>
<proteinExistence type="predicted"/>
<evidence type="ECO:0000313" key="1">
    <source>
        <dbReference type="EMBL" id="SIR76527.1"/>
    </source>
</evidence>
<reference evidence="1 2" key="1">
    <citation type="submission" date="2017-01" db="EMBL/GenBank/DDBJ databases">
        <authorList>
            <person name="Mah S.A."/>
            <person name="Swanson W.J."/>
            <person name="Moy G.W."/>
            <person name="Vacquier V.D."/>
        </authorList>
    </citation>
    <scope>NUCLEOTIDE SEQUENCE [LARGE SCALE GENOMIC DNA]</scope>
    <source>
        <strain evidence="1 2">CPCC 203464</strain>
    </source>
</reference>
<gene>
    <name evidence="1" type="ORF">SAMN05445060_0723</name>
</gene>
<dbReference type="STRING" id="1344003.SAMN05445060_0723"/>
<sequence>MTTCHHPSGRIVLDVSHPPTVTEDMTMTAHAPHRGVHEVLELAGSVFGHPRSPDGADLRTGVDLGTATCVVTVVDATGLPVWIDAIRTAAVRDGVVVDFAAASAAATTLRQRAEDVLGVELSTAATAYPPCVGEAESRACRFVLESAGFDEVTLLDEVSAANHALQVIDGVVVDVGGGSTGVGIFRGGDLTELDDRPGGGHHLDLILSGALGVDIAEAEQRKREEPDDAFAAILHPGFERIAHNIADLTRGADDLEVHLAGGALMYPGAAQIISAYLHRPVHTYPHAQLITPLGIAQSST</sequence>
<dbReference type="InterPro" id="IPR043129">
    <property type="entry name" value="ATPase_NBD"/>
</dbReference>
<dbReference type="InterPro" id="IPR013366">
    <property type="entry name" value="EutJ"/>
</dbReference>
<organism evidence="1 2">
    <name type="scientific">Williamsia sterculiae</name>
    <dbReference type="NCBI Taxonomy" id="1344003"/>
    <lineage>
        <taxon>Bacteria</taxon>
        <taxon>Bacillati</taxon>
        <taxon>Actinomycetota</taxon>
        <taxon>Actinomycetes</taxon>
        <taxon>Mycobacteriales</taxon>
        <taxon>Nocardiaceae</taxon>
        <taxon>Williamsia</taxon>
    </lineage>
</organism>
<dbReference type="Pfam" id="PF06723">
    <property type="entry name" value="MreB_Mbl"/>
    <property type="match status" value="1"/>
</dbReference>
<evidence type="ECO:0000313" key="2">
    <source>
        <dbReference type="Proteomes" id="UP000186218"/>
    </source>
</evidence>